<organism evidence="3 4">
    <name type="scientific">Candidatus Mailhella merdigallinarum</name>
    <dbReference type="NCBI Taxonomy" id="2838658"/>
    <lineage>
        <taxon>Bacteria</taxon>
        <taxon>Pseudomonadati</taxon>
        <taxon>Thermodesulfobacteriota</taxon>
        <taxon>Desulfovibrionia</taxon>
        <taxon>Desulfovibrionales</taxon>
        <taxon>Desulfovibrionaceae</taxon>
        <taxon>Mailhella</taxon>
    </lineage>
</organism>
<dbReference type="InterPro" id="IPR007157">
    <property type="entry name" value="PspA_VIPP1"/>
</dbReference>
<comment type="caution">
    <text evidence="3">The sequence shown here is derived from an EMBL/GenBank/DDBJ whole genome shotgun (WGS) entry which is preliminary data.</text>
</comment>
<dbReference type="PANTHER" id="PTHR31088">
    <property type="entry name" value="MEMBRANE-ASSOCIATED PROTEIN VIPP1, CHLOROPLASTIC"/>
    <property type="match status" value="1"/>
</dbReference>
<dbReference type="Pfam" id="PF04012">
    <property type="entry name" value="PspA_IM30"/>
    <property type="match status" value="1"/>
</dbReference>
<evidence type="ECO:0000313" key="3">
    <source>
        <dbReference type="EMBL" id="HJA07729.1"/>
    </source>
</evidence>
<dbReference type="AlphaFoldDB" id="A0A9D2HC21"/>
<keyword evidence="2" id="KW-0175">Coiled coil</keyword>
<dbReference type="EMBL" id="DXAN01000003">
    <property type="protein sequence ID" value="HJA07729.1"/>
    <property type="molecule type" value="Genomic_DNA"/>
</dbReference>
<evidence type="ECO:0000313" key="4">
    <source>
        <dbReference type="Proteomes" id="UP000824225"/>
    </source>
</evidence>
<protein>
    <submittedName>
        <fullName evidence="3">PspA/IM30 family protein</fullName>
    </submittedName>
</protein>
<reference evidence="3" key="1">
    <citation type="journal article" date="2021" name="PeerJ">
        <title>Extensive microbial diversity within the chicken gut microbiome revealed by metagenomics and culture.</title>
        <authorList>
            <person name="Gilroy R."/>
            <person name="Ravi A."/>
            <person name="Getino M."/>
            <person name="Pursley I."/>
            <person name="Horton D.L."/>
            <person name="Alikhan N.F."/>
            <person name="Baker D."/>
            <person name="Gharbi K."/>
            <person name="Hall N."/>
            <person name="Watson M."/>
            <person name="Adriaenssens E.M."/>
            <person name="Foster-Nyarko E."/>
            <person name="Jarju S."/>
            <person name="Secka A."/>
            <person name="Antonio M."/>
            <person name="Oren A."/>
            <person name="Chaudhuri R.R."/>
            <person name="La Ragione R."/>
            <person name="Hildebrand F."/>
            <person name="Pallen M.J."/>
        </authorList>
    </citation>
    <scope>NUCLEOTIDE SEQUENCE</scope>
    <source>
        <strain evidence="3">CHK186-16707</strain>
    </source>
</reference>
<gene>
    <name evidence="3" type="ORF">H9962_00845</name>
</gene>
<dbReference type="Proteomes" id="UP000824225">
    <property type="component" value="Unassembled WGS sequence"/>
</dbReference>
<sequence length="220" mass="25593">MSIFSRFKDIVSSNISSMLDKAEDPEKLIRLMLREMEETLVELKAGCAATMAEAAKARRSLDEAAEETAQWEHRAELALRAGREDMAREALAERLQADERVRRLTTENEGFEQLVHKCRDDIRLLEERIATTRDRQRLLVERHGQAQLRRHAREQVRAADNVEAMRRFDVLDQRITRMENEADLVYTPTKKHSNFHDLERDAAITEQLEALKTKIGRQDI</sequence>
<reference evidence="3" key="2">
    <citation type="submission" date="2021-04" db="EMBL/GenBank/DDBJ databases">
        <authorList>
            <person name="Gilroy R."/>
        </authorList>
    </citation>
    <scope>NUCLEOTIDE SEQUENCE</scope>
    <source>
        <strain evidence="3">CHK186-16707</strain>
    </source>
</reference>
<dbReference type="GO" id="GO:0009271">
    <property type="term" value="P:phage shock"/>
    <property type="evidence" value="ECO:0007669"/>
    <property type="project" value="TreeGrafter"/>
</dbReference>
<dbReference type="PANTHER" id="PTHR31088:SF6">
    <property type="entry name" value="PHAGE SHOCK PROTEIN A"/>
    <property type="match status" value="1"/>
</dbReference>
<evidence type="ECO:0000256" key="2">
    <source>
        <dbReference type="SAM" id="Coils"/>
    </source>
</evidence>
<feature type="coiled-coil region" evidence="2">
    <location>
        <begin position="33"/>
        <end position="107"/>
    </location>
</feature>
<proteinExistence type="inferred from homology"/>
<name>A0A9D2HC21_9BACT</name>
<dbReference type="GO" id="GO:0005829">
    <property type="term" value="C:cytosol"/>
    <property type="evidence" value="ECO:0007669"/>
    <property type="project" value="TreeGrafter"/>
</dbReference>
<comment type="similarity">
    <text evidence="1">Belongs to the PspA/Vipp/IM30 family.</text>
</comment>
<accession>A0A9D2HC21</accession>
<evidence type="ECO:0000256" key="1">
    <source>
        <dbReference type="ARBA" id="ARBA00043985"/>
    </source>
</evidence>